<accession>A0A9P6TD79</accession>
<sequence>TALMLALLPTQAQARRRCSDRFEWFNDDNDHDFNSQFFPKDCISDGLSTGQIVGIVLGSVGKY</sequence>
<evidence type="ECO:0000313" key="1">
    <source>
        <dbReference type="EMBL" id="KAG0148161.1"/>
    </source>
</evidence>
<dbReference type="EMBL" id="MU167240">
    <property type="protein sequence ID" value="KAG0148161.1"/>
    <property type="molecule type" value="Genomic_DNA"/>
</dbReference>
<evidence type="ECO:0000313" key="2">
    <source>
        <dbReference type="Proteomes" id="UP000886653"/>
    </source>
</evidence>
<dbReference type="AlphaFoldDB" id="A0A9P6TD79"/>
<name>A0A9P6TD79_9BASI</name>
<protein>
    <submittedName>
        <fullName evidence="1">Uncharacterized protein</fullName>
    </submittedName>
</protein>
<dbReference type="Proteomes" id="UP000886653">
    <property type="component" value="Unassembled WGS sequence"/>
</dbReference>
<comment type="caution">
    <text evidence="1">The sequence shown here is derived from an EMBL/GenBank/DDBJ whole genome shotgun (WGS) entry which is preliminary data.</text>
</comment>
<keyword evidence="2" id="KW-1185">Reference proteome</keyword>
<gene>
    <name evidence="1" type="ORF">CROQUDRAFT_655315</name>
</gene>
<feature type="non-terminal residue" evidence="1">
    <location>
        <position position="1"/>
    </location>
</feature>
<proteinExistence type="predicted"/>
<reference evidence="1" key="1">
    <citation type="submission" date="2013-11" db="EMBL/GenBank/DDBJ databases">
        <title>Genome sequence of the fusiform rust pathogen reveals effectors for host alternation and coevolution with pine.</title>
        <authorList>
            <consortium name="DOE Joint Genome Institute"/>
            <person name="Smith K."/>
            <person name="Pendleton A."/>
            <person name="Kubisiak T."/>
            <person name="Anderson C."/>
            <person name="Salamov A."/>
            <person name="Aerts A."/>
            <person name="Riley R."/>
            <person name="Clum A."/>
            <person name="Lindquist E."/>
            <person name="Ence D."/>
            <person name="Campbell M."/>
            <person name="Kronenberg Z."/>
            <person name="Feau N."/>
            <person name="Dhillon B."/>
            <person name="Hamelin R."/>
            <person name="Burleigh J."/>
            <person name="Smith J."/>
            <person name="Yandell M."/>
            <person name="Nelson C."/>
            <person name="Grigoriev I."/>
            <person name="Davis J."/>
        </authorList>
    </citation>
    <scope>NUCLEOTIDE SEQUENCE</scope>
    <source>
        <strain evidence="1">G11</strain>
    </source>
</reference>
<organism evidence="1 2">
    <name type="scientific">Cronartium quercuum f. sp. fusiforme G11</name>
    <dbReference type="NCBI Taxonomy" id="708437"/>
    <lineage>
        <taxon>Eukaryota</taxon>
        <taxon>Fungi</taxon>
        <taxon>Dikarya</taxon>
        <taxon>Basidiomycota</taxon>
        <taxon>Pucciniomycotina</taxon>
        <taxon>Pucciniomycetes</taxon>
        <taxon>Pucciniales</taxon>
        <taxon>Coleosporiaceae</taxon>
        <taxon>Cronartium</taxon>
    </lineage>
</organism>